<evidence type="ECO:0000313" key="2">
    <source>
        <dbReference type="EMBL" id="KAK9874124.1"/>
    </source>
</evidence>
<name>A0AAW1U407_9CUCU</name>
<gene>
    <name evidence="2" type="ORF">WA026_002477</name>
</gene>
<sequence length="142" mass="16551">MAKNEGGNKKKSYSKIKVANSSAEELPYEKQMRSSRGTSQEYQDYVNFKASIVKKDQEVQYDITDLNVIESEESIKGEEQIDLSRRALRVFILERQIEKYASNLKNAEILKKQQEAIKLIRQKIAEVKKYSSVIERNEKNEK</sequence>
<organism evidence="2 3">
    <name type="scientific">Henosepilachna vigintioctopunctata</name>
    <dbReference type="NCBI Taxonomy" id="420089"/>
    <lineage>
        <taxon>Eukaryota</taxon>
        <taxon>Metazoa</taxon>
        <taxon>Ecdysozoa</taxon>
        <taxon>Arthropoda</taxon>
        <taxon>Hexapoda</taxon>
        <taxon>Insecta</taxon>
        <taxon>Pterygota</taxon>
        <taxon>Neoptera</taxon>
        <taxon>Endopterygota</taxon>
        <taxon>Coleoptera</taxon>
        <taxon>Polyphaga</taxon>
        <taxon>Cucujiformia</taxon>
        <taxon>Coccinelloidea</taxon>
        <taxon>Coccinellidae</taxon>
        <taxon>Epilachninae</taxon>
        <taxon>Epilachnini</taxon>
        <taxon>Henosepilachna</taxon>
    </lineage>
</organism>
<dbReference type="EMBL" id="JARQZJ010000031">
    <property type="protein sequence ID" value="KAK9874124.1"/>
    <property type="molecule type" value="Genomic_DNA"/>
</dbReference>
<protein>
    <submittedName>
        <fullName evidence="2">Uncharacterized protein</fullName>
    </submittedName>
</protein>
<evidence type="ECO:0000313" key="3">
    <source>
        <dbReference type="Proteomes" id="UP001431783"/>
    </source>
</evidence>
<reference evidence="2 3" key="1">
    <citation type="submission" date="2023-03" db="EMBL/GenBank/DDBJ databases">
        <title>Genome insight into feeding habits of ladybird beetles.</title>
        <authorList>
            <person name="Li H.-S."/>
            <person name="Huang Y.-H."/>
            <person name="Pang H."/>
        </authorList>
    </citation>
    <scope>NUCLEOTIDE SEQUENCE [LARGE SCALE GENOMIC DNA]</scope>
    <source>
        <strain evidence="2">SYSU_2023b</strain>
        <tissue evidence="2">Whole body</tissue>
    </source>
</reference>
<dbReference type="Proteomes" id="UP001431783">
    <property type="component" value="Unassembled WGS sequence"/>
</dbReference>
<dbReference type="AlphaFoldDB" id="A0AAW1U407"/>
<accession>A0AAW1U407</accession>
<proteinExistence type="predicted"/>
<evidence type="ECO:0000256" key="1">
    <source>
        <dbReference type="SAM" id="MobiDB-lite"/>
    </source>
</evidence>
<feature type="region of interest" description="Disordered" evidence="1">
    <location>
        <begin position="1"/>
        <end position="39"/>
    </location>
</feature>
<keyword evidence="3" id="KW-1185">Reference proteome</keyword>
<comment type="caution">
    <text evidence="2">The sequence shown here is derived from an EMBL/GenBank/DDBJ whole genome shotgun (WGS) entry which is preliminary data.</text>
</comment>